<proteinExistence type="predicted"/>
<dbReference type="PANTHER" id="PTHR36832:SF2">
    <property type="entry name" value="INTEGRAL MEMBRANE PROTEIN"/>
    <property type="match status" value="1"/>
</dbReference>
<protein>
    <recommendedName>
        <fullName evidence="4">ABC transporter permease</fullName>
    </recommendedName>
</protein>
<feature type="transmembrane region" description="Helical" evidence="1">
    <location>
        <begin position="173"/>
        <end position="192"/>
    </location>
</feature>
<keyword evidence="1" id="KW-0812">Transmembrane</keyword>
<dbReference type="AlphaFoldDB" id="A0A7X4YN48"/>
<dbReference type="InterPro" id="IPR010390">
    <property type="entry name" value="ABC-2_transporter-like"/>
</dbReference>
<evidence type="ECO:0000313" key="3">
    <source>
        <dbReference type="Proteomes" id="UP000558113"/>
    </source>
</evidence>
<keyword evidence="3" id="KW-1185">Reference proteome</keyword>
<keyword evidence="1" id="KW-0472">Membrane</keyword>
<dbReference type="OrthoDB" id="2959485at2"/>
<accession>A0A7X4YN48</accession>
<keyword evidence="1" id="KW-1133">Transmembrane helix</keyword>
<dbReference type="PANTHER" id="PTHR36832">
    <property type="entry name" value="SLR1174 PROTEIN-RELATED"/>
    <property type="match status" value="1"/>
</dbReference>
<feature type="transmembrane region" description="Helical" evidence="1">
    <location>
        <begin position="48"/>
        <end position="74"/>
    </location>
</feature>
<evidence type="ECO:0000256" key="1">
    <source>
        <dbReference type="SAM" id="Phobius"/>
    </source>
</evidence>
<sequence>MLFLTLARKTYRRNLQYRGAHMVHNLASAIFGFIYVSIWVGIGQSQSLGTYGLNGMISYVAFNQVSLWVVSFLTNGLGIEQSVRTGQIATDLMRPVHFFYQLMCREWGQIAYQLLYKSIPIYALYLLVLPLHVPSSMITFLWTAVALALAAYISICINYLIGAAALWTTESRWLYWVNYAFSMLLSGFLIPVEWLPGWLRVLSHASFYPFLHYIPSKLYLGLEDASSLLGSAGWCALLTGLCLFVTSRMRRKVEVHGG</sequence>
<dbReference type="Proteomes" id="UP000558113">
    <property type="component" value="Unassembled WGS sequence"/>
</dbReference>
<reference evidence="2 3" key="1">
    <citation type="submission" date="2020-01" db="EMBL/GenBank/DDBJ databases">
        <title>Paenibacillus soybeanensis sp. nov. isolated from the nodules of soybean (Glycine max(L.) Merr).</title>
        <authorList>
            <person name="Wang H."/>
        </authorList>
    </citation>
    <scope>NUCLEOTIDE SEQUENCE [LARGE SCALE GENOMIC DNA]</scope>
    <source>
        <strain evidence="2 3">DSM 23054</strain>
    </source>
</reference>
<evidence type="ECO:0008006" key="4">
    <source>
        <dbReference type="Google" id="ProtNLM"/>
    </source>
</evidence>
<dbReference type="RefSeq" id="WP_161695568.1">
    <property type="nucleotide sequence ID" value="NZ_JAAAMU010000003.1"/>
</dbReference>
<organism evidence="2 3">
    <name type="scientific">Paenibacillus sacheonensis</name>
    <dbReference type="NCBI Taxonomy" id="742054"/>
    <lineage>
        <taxon>Bacteria</taxon>
        <taxon>Bacillati</taxon>
        <taxon>Bacillota</taxon>
        <taxon>Bacilli</taxon>
        <taxon>Bacillales</taxon>
        <taxon>Paenibacillaceae</taxon>
        <taxon>Paenibacillus</taxon>
    </lineage>
</organism>
<feature type="transmembrane region" description="Helical" evidence="1">
    <location>
        <begin position="21"/>
        <end position="42"/>
    </location>
</feature>
<feature type="transmembrane region" description="Helical" evidence="1">
    <location>
        <begin position="114"/>
        <end position="133"/>
    </location>
</feature>
<dbReference type="EMBL" id="JAAAMU010000003">
    <property type="protein sequence ID" value="NBC68586.1"/>
    <property type="molecule type" value="Genomic_DNA"/>
</dbReference>
<name>A0A7X4YN48_9BACL</name>
<gene>
    <name evidence="2" type="ORF">GT003_06275</name>
</gene>
<feature type="transmembrane region" description="Helical" evidence="1">
    <location>
        <begin position="139"/>
        <end position="161"/>
    </location>
</feature>
<dbReference type="Pfam" id="PF06182">
    <property type="entry name" value="ABC2_membrane_6"/>
    <property type="match status" value="1"/>
</dbReference>
<evidence type="ECO:0000313" key="2">
    <source>
        <dbReference type="EMBL" id="NBC68586.1"/>
    </source>
</evidence>
<feature type="transmembrane region" description="Helical" evidence="1">
    <location>
        <begin position="225"/>
        <end position="246"/>
    </location>
</feature>
<comment type="caution">
    <text evidence="2">The sequence shown here is derived from an EMBL/GenBank/DDBJ whole genome shotgun (WGS) entry which is preliminary data.</text>
</comment>